<evidence type="ECO:0000313" key="8">
    <source>
        <dbReference type="EMBL" id="MBO3097993.1"/>
    </source>
</evidence>
<dbReference type="PANTHER" id="PTHR30558">
    <property type="entry name" value="EXBD MEMBRANE COMPONENT OF PMF-DRIVEN MACROMOLECULE IMPORT SYSTEM"/>
    <property type="match status" value="1"/>
</dbReference>
<keyword evidence="3" id="KW-1003">Cell membrane</keyword>
<name>A0ABS3SQL7_9FLAO</name>
<organism evidence="8 9">
    <name type="scientific">Gelidibacter pelagius</name>
    <dbReference type="NCBI Taxonomy" id="2819985"/>
    <lineage>
        <taxon>Bacteria</taxon>
        <taxon>Pseudomonadati</taxon>
        <taxon>Bacteroidota</taxon>
        <taxon>Flavobacteriia</taxon>
        <taxon>Flavobacteriales</taxon>
        <taxon>Flavobacteriaceae</taxon>
        <taxon>Gelidibacter</taxon>
    </lineage>
</organism>
<evidence type="ECO:0000256" key="1">
    <source>
        <dbReference type="ARBA" id="ARBA00004162"/>
    </source>
</evidence>
<keyword evidence="4 7" id="KW-0812">Transmembrane</keyword>
<keyword evidence="6" id="KW-0472">Membrane</keyword>
<dbReference type="Pfam" id="PF02472">
    <property type="entry name" value="ExbD"/>
    <property type="match status" value="1"/>
</dbReference>
<accession>A0ABS3SQL7</accession>
<evidence type="ECO:0000256" key="6">
    <source>
        <dbReference type="ARBA" id="ARBA00023136"/>
    </source>
</evidence>
<gene>
    <name evidence="8" type="ORF">J4051_06920</name>
</gene>
<evidence type="ECO:0000256" key="2">
    <source>
        <dbReference type="ARBA" id="ARBA00005811"/>
    </source>
</evidence>
<keyword evidence="9" id="KW-1185">Reference proteome</keyword>
<evidence type="ECO:0000313" key="9">
    <source>
        <dbReference type="Proteomes" id="UP000681315"/>
    </source>
</evidence>
<proteinExistence type="inferred from homology"/>
<dbReference type="RefSeq" id="WP_208233130.1">
    <property type="nucleotide sequence ID" value="NZ_JAGEVG010000006.1"/>
</dbReference>
<sequence>MRHSQKSAPQVNAGSMADIAFLLLIFFLVTTTISADKGINRKLPTNCPPGTDCSMEINERNILRIVLNSNDELMVDNELIAIEDLKANVKMFLDNNGNGSCSYCNGTSAKSLSDHPKDAVVSLSTSETSNYATFIAVQDELSKAYYELREVYGYTVFGKSPDKLNASEIKEIKQAYPFILSEADTK</sequence>
<keyword evidence="7" id="KW-0813">Transport</keyword>
<dbReference type="EMBL" id="JAGEVG010000006">
    <property type="protein sequence ID" value="MBO3097993.1"/>
    <property type="molecule type" value="Genomic_DNA"/>
</dbReference>
<keyword evidence="5" id="KW-1133">Transmembrane helix</keyword>
<comment type="caution">
    <text evidence="8">The sequence shown here is derived from an EMBL/GenBank/DDBJ whole genome shotgun (WGS) entry which is preliminary data.</text>
</comment>
<protein>
    <submittedName>
        <fullName evidence="8">Biopolymer transporter ExbD</fullName>
    </submittedName>
</protein>
<evidence type="ECO:0000256" key="5">
    <source>
        <dbReference type="ARBA" id="ARBA00022989"/>
    </source>
</evidence>
<dbReference type="Proteomes" id="UP000681315">
    <property type="component" value="Unassembled WGS sequence"/>
</dbReference>
<evidence type="ECO:0000256" key="7">
    <source>
        <dbReference type="RuleBase" id="RU003879"/>
    </source>
</evidence>
<reference evidence="8 9" key="1">
    <citation type="submission" date="2021-03" db="EMBL/GenBank/DDBJ databases">
        <title>Gelidibacter sp. nov., isolated from costal sediment.</title>
        <authorList>
            <person name="Lun K.-Y."/>
        </authorList>
    </citation>
    <scope>NUCLEOTIDE SEQUENCE [LARGE SCALE GENOMIC DNA]</scope>
    <source>
        <strain evidence="8 9">DF109</strain>
    </source>
</reference>
<dbReference type="PANTHER" id="PTHR30558:SF3">
    <property type="entry name" value="BIOPOLYMER TRANSPORT PROTEIN EXBD-RELATED"/>
    <property type="match status" value="1"/>
</dbReference>
<evidence type="ECO:0000256" key="4">
    <source>
        <dbReference type="ARBA" id="ARBA00022692"/>
    </source>
</evidence>
<evidence type="ECO:0000256" key="3">
    <source>
        <dbReference type="ARBA" id="ARBA00022475"/>
    </source>
</evidence>
<keyword evidence="7" id="KW-0653">Protein transport</keyword>
<dbReference type="InterPro" id="IPR003400">
    <property type="entry name" value="ExbD"/>
</dbReference>
<comment type="similarity">
    <text evidence="2 7">Belongs to the ExbD/TolR family.</text>
</comment>
<comment type="subcellular location">
    <subcellularLocation>
        <location evidence="1">Cell membrane</location>
        <topology evidence="1">Single-pass membrane protein</topology>
    </subcellularLocation>
    <subcellularLocation>
        <location evidence="7">Cell membrane</location>
        <topology evidence="7">Single-pass type II membrane protein</topology>
    </subcellularLocation>
</comment>